<dbReference type="EMBL" id="CP069043">
    <property type="protein sequence ID" value="QRD07037.1"/>
    <property type="molecule type" value="Genomic_DNA"/>
</dbReference>
<keyword evidence="2" id="KW-1185">Reference proteome</keyword>
<evidence type="ECO:0000313" key="2">
    <source>
        <dbReference type="Proteomes" id="UP000663193"/>
    </source>
</evidence>
<dbReference type="VEuPathDB" id="FungiDB:JI435_423950"/>
<proteinExistence type="predicted"/>
<sequence length="81" mass="8816">MIAVFPPLSLPPPSLNTKAHAPASSSLALFFFLHCLRDTDGSKISLSLYDLISLSSRVLHLQSAMANQPQCCLSSHKPCHR</sequence>
<name>A0A7U2NQR5_PHANO</name>
<dbReference type="AlphaFoldDB" id="A0A7U2NQR5"/>
<gene>
    <name evidence="1" type="ORF">JI435_423950</name>
</gene>
<dbReference type="Proteomes" id="UP000663193">
    <property type="component" value="Chromosome 21"/>
</dbReference>
<accession>A0A7U2NQR5</accession>
<reference evidence="2" key="1">
    <citation type="journal article" date="2021" name="BMC Genomics">
        <title>Chromosome-level genome assembly and manually-curated proteome of model necrotroph Parastagonospora nodorum Sn15 reveals a genome-wide trove of candidate effector homologs, and redundancy of virulence-related functions within an accessory chromosome.</title>
        <authorList>
            <person name="Bertazzoni S."/>
            <person name="Jones D.A.B."/>
            <person name="Phan H.T."/>
            <person name="Tan K.-C."/>
            <person name="Hane J.K."/>
        </authorList>
    </citation>
    <scope>NUCLEOTIDE SEQUENCE [LARGE SCALE GENOMIC DNA]</scope>
    <source>
        <strain evidence="2">SN15 / ATCC MYA-4574 / FGSC 10173)</strain>
    </source>
</reference>
<protein>
    <submittedName>
        <fullName evidence="1">Uncharacterized protein</fullName>
    </submittedName>
</protein>
<evidence type="ECO:0000313" key="1">
    <source>
        <dbReference type="EMBL" id="QRD07037.1"/>
    </source>
</evidence>
<organism evidence="1 2">
    <name type="scientific">Phaeosphaeria nodorum (strain SN15 / ATCC MYA-4574 / FGSC 10173)</name>
    <name type="common">Glume blotch fungus</name>
    <name type="synonym">Parastagonospora nodorum</name>
    <dbReference type="NCBI Taxonomy" id="321614"/>
    <lineage>
        <taxon>Eukaryota</taxon>
        <taxon>Fungi</taxon>
        <taxon>Dikarya</taxon>
        <taxon>Ascomycota</taxon>
        <taxon>Pezizomycotina</taxon>
        <taxon>Dothideomycetes</taxon>
        <taxon>Pleosporomycetidae</taxon>
        <taxon>Pleosporales</taxon>
        <taxon>Pleosporineae</taxon>
        <taxon>Phaeosphaeriaceae</taxon>
        <taxon>Parastagonospora</taxon>
    </lineage>
</organism>